<dbReference type="Proteomes" id="UP000291485">
    <property type="component" value="Unassembled WGS sequence"/>
</dbReference>
<comment type="caution">
    <text evidence="1">The sequence shown here is derived from an EMBL/GenBank/DDBJ whole genome shotgun (WGS) entry which is preliminary data.</text>
</comment>
<sequence length="90" mass="10688">MKKSYKGNELRNRKAICCLTDEEHREIKTDITKLGVTMSEYLRRILFDRRAHLIIDSAQLIEWLDRIAIESSALNTFHTRIHPKAFYNHC</sequence>
<dbReference type="InterPro" id="IPR053842">
    <property type="entry name" value="NikA-like"/>
</dbReference>
<evidence type="ECO:0000313" key="1">
    <source>
        <dbReference type="EMBL" id="TCD11481.1"/>
    </source>
</evidence>
<gene>
    <name evidence="1" type="ORF">EZ449_04250</name>
</gene>
<dbReference type="AlphaFoldDB" id="A0A4R0P6G0"/>
<accession>A0A4R0P6G0</accession>
<reference evidence="1 2" key="1">
    <citation type="submission" date="2019-02" db="EMBL/GenBank/DDBJ databases">
        <title>Pedobacter sp. RP-3-11 sp. nov., isolated from Arctic soil.</title>
        <authorList>
            <person name="Dahal R.H."/>
        </authorList>
    </citation>
    <scope>NUCLEOTIDE SEQUENCE [LARGE SCALE GENOMIC DNA]</scope>
    <source>
        <strain evidence="1 2">RP-3-11</strain>
    </source>
</reference>
<evidence type="ECO:0000313" key="2">
    <source>
        <dbReference type="Proteomes" id="UP000291485"/>
    </source>
</evidence>
<dbReference type="EMBL" id="SJSN01000003">
    <property type="protein sequence ID" value="TCD11481.1"/>
    <property type="molecule type" value="Genomic_DNA"/>
</dbReference>
<proteinExistence type="predicted"/>
<keyword evidence="2" id="KW-1185">Reference proteome</keyword>
<protein>
    <recommendedName>
        <fullName evidence="3">Mobilization protein</fullName>
    </recommendedName>
</protein>
<evidence type="ECO:0008006" key="3">
    <source>
        <dbReference type="Google" id="ProtNLM"/>
    </source>
</evidence>
<dbReference type="Pfam" id="PF21983">
    <property type="entry name" value="NikA-like"/>
    <property type="match status" value="1"/>
</dbReference>
<dbReference type="RefSeq" id="WP_131556733.1">
    <property type="nucleotide sequence ID" value="NZ_SJSN01000003.1"/>
</dbReference>
<dbReference type="OrthoDB" id="771478at2"/>
<name>A0A4R0P6G0_9SPHI</name>
<organism evidence="1 2">
    <name type="scientific">Pedobacter frigidisoli</name>
    <dbReference type="NCBI Taxonomy" id="2530455"/>
    <lineage>
        <taxon>Bacteria</taxon>
        <taxon>Pseudomonadati</taxon>
        <taxon>Bacteroidota</taxon>
        <taxon>Sphingobacteriia</taxon>
        <taxon>Sphingobacteriales</taxon>
        <taxon>Sphingobacteriaceae</taxon>
        <taxon>Pedobacter</taxon>
    </lineage>
</organism>